<dbReference type="AlphaFoldDB" id="A0A9P8YF31"/>
<dbReference type="Proteomes" id="UP000756346">
    <property type="component" value="Unassembled WGS sequence"/>
</dbReference>
<dbReference type="OrthoDB" id="9930022at2759"/>
<dbReference type="InterPro" id="IPR013149">
    <property type="entry name" value="ADH-like_C"/>
</dbReference>
<evidence type="ECO:0000259" key="1">
    <source>
        <dbReference type="SMART" id="SM00829"/>
    </source>
</evidence>
<dbReference type="SMART" id="SM00829">
    <property type="entry name" value="PKS_ER"/>
    <property type="match status" value="1"/>
</dbReference>
<evidence type="ECO:0000313" key="2">
    <source>
        <dbReference type="EMBL" id="KAH7037821.1"/>
    </source>
</evidence>
<dbReference type="PANTHER" id="PTHR45033">
    <property type="match status" value="1"/>
</dbReference>
<dbReference type="Gene3D" id="3.90.180.10">
    <property type="entry name" value="Medium-chain alcohol dehydrogenases, catalytic domain"/>
    <property type="match status" value="1"/>
</dbReference>
<dbReference type="PANTHER" id="PTHR45033:SF2">
    <property type="entry name" value="ZINC-TYPE ALCOHOL DEHYDROGENASE-LIKE PROTEIN C1773.06C"/>
    <property type="match status" value="1"/>
</dbReference>
<comment type="caution">
    <text evidence="2">The sequence shown here is derived from an EMBL/GenBank/DDBJ whole genome shotgun (WGS) entry which is preliminary data.</text>
</comment>
<dbReference type="SUPFAM" id="SSF51735">
    <property type="entry name" value="NAD(P)-binding Rossmann-fold domains"/>
    <property type="match status" value="1"/>
</dbReference>
<dbReference type="EMBL" id="JAGTJQ010000002">
    <property type="protein sequence ID" value="KAH7037821.1"/>
    <property type="molecule type" value="Genomic_DNA"/>
</dbReference>
<name>A0A9P8YF31_9PEZI</name>
<dbReference type="Pfam" id="PF08240">
    <property type="entry name" value="ADH_N"/>
    <property type="match status" value="1"/>
</dbReference>
<accession>A0A9P8YF31</accession>
<dbReference type="GeneID" id="70192809"/>
<dbReference type="SUPFAM" id="SSF50129">
    <property type="entry name" value="GroES-like"/>
    <property type="match status" value="1"/>
</dbReference>
<dbReference type="GO" id="GO:0016491">
    <property type="term" value="F:oxidoreductase activity"/>
    <property type="evidence" value="ECO:0007669"/>
    <property type="project" value="InterPro"/>
</dbReference>
<organism evidence="2 3">
    <name type="scientific">Microdochium trichocladiopsis</name>
    <dbReference type="NCBI Taxonomy" id="1682393"/>
    <lineage>
        <taxon>Eukaryota</taxon>
        <taxon>Fungi</taxon>
        <taxon>Dikarya</taxon>
        <taxon>Ascomycota</taxon>
        <taxon>Pezizomycotina</taxon>
        <taxon>Sordariomycetes</taxon>
        <taxon>Xylariomycetidae</taxon>
        <taxon>Xylariales</taxon>
        <taxon>Microdochiaceae</taxon>
        <taxon>Microdochium</taxon>
    </lineage>
</organism>
<dbReference type="InterPro" id="IPR011032">
    <property type="entry name" value="GroES-like_sf"/>
</dbReference>
<dbReference type="InterPro" id="IPR052711">
    <property type="entry name" value="Zinc_ADH-like"/>
</dbReference>
<protein>
    <submittedName>
        <fullName evidence="2">Alcohol dehydrogenase</fullName>
    </submittedName>
</protein>
<dbReference type="CDD" id="cd08276">
    <property type="entry name" value="MDR7"/>
    <property type="match status" value="1"/>
</dbReference>
<dbReference type="InterPro" id="IPR013154">
    <property type="entry name" value="ADH-like_N"/>
</dbReference>
<dbReference type="RefSeq" id="XP_046016942.1">
    <property type="nucleotide sequence ID" value="XM_046163263.1"/>
</dbReference>
<reference evidence="2" key="1">
    <citation type="journal article" date="2021" name="Nat. Commun.">
        <title>Genetic determinants of endophytism in the Arabidopsis root mycobiome.</title>
        <authorList>
            <person name="Mesny F."/>
            <person name="Miyauchi S."/>
            <person name="Thiergart T."/>
            <person name="Pickel B."/>
            <person name="Atanasova L."/>
            <person name="Karlsson M."/>
            <person name="Huettel B."/>
            <person name="Barry K.W."/>
            <person name="Haridas S."/>
            <person name="Chen C."/>
            <person name="Bauer D."/>
            <person name="Andreopoulos W."/>
            <person name="Pangilinan J."/>
            <person name="LaButti K."/>
            <person name="Riley R."/>
            <person name="Lipzen A."/>
            <person name="Clum A."/>
            <person name="Drula E."/>
            <person name="Henrissat B."/>
            <person name="Kohler A."/>
            <person name="Grigoriev I.V."/>
            <person name="Martin F.M."/>
            <person name="Hacquard S."/>
        </authorList>
    </citation>
    <scope>NUCLEOTIDE SEQUENCE</scope>
    <source>
        <strain evidence="2">MPI-CAGE-CH-0230</strain>
    </source>
</reference>
<proteinExistence type="predicted"/>
<evidence type="ECO:0000313" key="3">
    <source>
        <dbReference type="Proteomes" id="UP000756346"/>
    </source>
</evidence>
<feature type="domain" description="Enoyl reductase (ER)" evidence="1">
    <location>
        <begin position="23"/>
        <end position="389"/>
    </location>
</feature>
<sequence length="392" mass="40981">MAANDIKHNTTTSGRWMLVSQNGFDESLQYDDSYSPTEADLGPEDVLVEVHAASLNYRDIAIAKAGKVAMPLPITPNVTPGSDGAGKILALGSDVARLCPSLVQANGKGGIGQDVVTHLAPHTGSGSEDADAAMPGFEDIGSGLGQKEHGTLCRRGVFHYSALLPMPAGLGYEAAASLTCSGLTAWNALMGVEGRKVKKGDWVLVQGTGGVSIASLQIAKAAGANVVATTSSPSKAARLKRLGAAHVINYRETPDWGLAAREHTPKDDARGGGKPRGFDHVVDVGGALTAPQSLQAVRRDGLVTIAGVLGAAGDAPPEPVDIMAAMWSICMVRGIVLGSRAMFADLLAFVAEHKVGVALDDEDQWFGFDRVKEAYARLSRQEHFAKVVIQIK</sequence>
<dbReference type="InterPro" id="IPR036291">
    <property type="entry name" value="NAD(P)-bd_dom_sf"/>
</dbReference>
<keyword evidence="3" id="KW-1185">Reference proteome</keyword>
<dbReference type="InterPro" id="IPR020843">
    <property type="entry name" value="ER"/>
</dbReference>
<gene>
    <name evidence="2" type="ORF">B0I36DRAFT_71473</name>
</gene>
<dbReference type="Gene3D" id="3.40.50.720">
    <property type="entry name" value="NAD(P)-binding Rossmann-like Domain"/>
    <property type="match status" value="1"/>
</dbReference>
<dbReference type="Pfam" id="PF00107">
    <property type="entry name" value="ADH_zinc_N"/>
    <property type="match status" value="1"/>
</dbReference>